<accession>A0A4Q5HSF2</accession>
<dbReference type="PROSITE" id="PS51196">
    <property type="entry name" value="SECA_MOTOR_DEAD"/>
    <property type="match status" value="1"/>
</dbReference>
<feature type="binding site" evidence="10">
    <location>
        <position position="122"/>
    </location>
    <ligand>
        <name>ATP</name>
        <dbReference type="ChEBI" id="CHEBI:30616"/>
    </ligand>
</feature>
<keyword evidence="3 10" id="KW-0963">Cytoplasm</keyword>
<dbReference type="PANTHER" id="PTHR30612:SF0">
    <property type="entry name" value="CHLOROPLAST PROTEIN-TRANSPORTING ATPASE"/>
    <property type="match status" value="1"/>
</dbReference>
<dbReference type="GO" id="GO:0031522">
    <property type="term" value="C:cell envelope Sec protein transport complex"/>
    <property type="evidence" value="ECO:0007669"/>
    <property type="project" value="TreeGrafter"/>
</dbReference>
<evidence type="ECO:0000313" key="14">
    <source>
        <dbReference type="EMBL" id="KAA5398608.1"/>
    </source>
</evidence>
<dbReference type="Gene3D" id="3.40.50.300">
    <property type="entry name" value="P-loop containing nucleotide triphosphate hydrolases"/>
    <property type="match status" value="2"/>
</dbReference>
<keyword evidence="6 10" id="KW-0653">Protein transport</keyword>
<evidence type="ECO:0000256" key="7">
    <source>
        <dbReference type="ARBA" id="ARBA00022967"/>
    </source>
</evidence>
<evidence type="ECO:0000256" key="2">
    <source>
        <dbReference type="ARBA" id="ARBA00022475"/>
    </source>
</evidence>
<comment type="catalytic activity">
    <reaction evidence="10">
        <text>ATP + H2O + cellular proteinSide 1 = ADP + phosphate + cellular proteinSide 2.</text>
        <dbReference type="EC" id="7.4.2.8"/>
    </reaction>
</comment>
<comment type="similarity">
    <text evidence="10">Belongs to the SecA family.</text>
</comment>
<evidence type="ECO:0000313" key="16">
    <source>
        <dbReference type="Proteomes" id="UP000441162"/>
    </source>
</evidence>
<dbReference type="Gene3D" id="3.90.1440.10">
    <property type="entry name" value="SecA, preprotein cross-linking domain"/>
    <property type="match status" value="1"/>
</dbReference>
<dbReference type="EMBL" id="VVZA01000006">
    <property type="protein sequence ID" value="KAA5405742.1"/>
    <property type="molecule type" value="Genomic_DNA"/>
</dbReference>
<dbReference type="Pfam" id="PF21090">
    <property type="entry name" value="P-loop_SecA"/>
    <property type="match status" value="2"/>
</dbReference>
<dbReference type="SMART" id="SM00957">
    <property type="entry name" value="SecA_DEAD"/>
    <property type="match status" value="1"/>
</dbReference>
<proteinExistence type="inferred from homology"/>
<dbReference type="EC" id="7.4.2.8" evidence="10"/>
<comment type="subunit">
    <text evidence="10">Monomer and homodimer. Part of the essential Sec protein translocation apparatus which comprises SecA, SecYEG and auxiliary proteins SecDF. Other proteins may also be involved.</text>
</comment>
<dbReference type="InterPro" id="IPR011130">
    <property type="entry name" value="SecA_preprotein_X-link_dom"/>
</dbReference>
<comment type="caution">
    <text evidence="14">The sequence shown here is derived from an EMBL/GenBank/DDBJ whole genome shotgun (WGS) entry which is preliminary data.</text>
</comment>
<evidence type="ECO:0000256" key="3">
    <source>
        <dbReference type="ARBA" id="ARBA00022490"/>
    </source>
</evidence>
<dbReference type="InterPro" id="IPR014018">
    <property type="entry name" value="SecA_motor_DEAD"/>
</dbReference>
<dbReference type="GO" id="GO:0005886">
    <property type="term" value="C:plasma membrane"/>
    <property type="evidence" value="ECO:0007669"/>
    <property type="project" value="UniProtKB-SubCell"/>
</dbReference>
<dbReference type="Proteomes" id="UP000441162">
    <property type="component" value="Unassembled WGS sequence"/>
</dbReference>
<evidence type="ECO:0000256" key="9">
    <source>
        <dbReference type="ARBA" id="ARBA00023136"/>
    </source>
</evidence>
<dbReference type="RefSeq" id="WP_130053925.1">
    <property type="nucleotide sequence ID" value="NZ_RCXK01000007.1"/>
</dbReference>
<dbReference type="SUPFAM" id="SSF81886">
    <property type="entry name" value="Helical scaffold and wing domains of SecA"/>
    <property type="match status" value="1"/>
</dbReference>
<reference evidence="16 17" key="1">
    <citation type="journal article" date="2019" name="Nat. Med.">
        <title>A library of human gut bacterial isolates paired with longitudinal multiomics data enables mechanistic microbiome research.</title>
        <authorList>
            <person name="Poyet M."/>
            <person name="Groussin M."/>
            <person name="Gibbons S.M."/>
            <person name="Avila-Pacheco J."/>
            <person name="Jiang X."/>
            <person name="Kearney S.M."/>
            <person name="Perrotta A.R."/>
            <person name="Berdy B."/>
            <person name="Zhao S."/>
            <person name="Lieberman T.D."/>
            <person name="Swanson P.K."/>
            <person name="Smith M."/>
            <person name="Roesemann S."/>
            <person name="Alexander J.E."/>
            <person name="Rich S.A."/>
            <person name="Livny J."/>
            <person name="Vlamakis H."/>
            <person name="Clish C."/>
            <person name="Bullock K."/>
            <person name="Deik A."/>
            <person name="Scott J."/>
            <person name="Pierce K.A."/>
            <person name="Xavier R.J."/>
            <person name="Alm E.J."/>
        </authorList>
    </citation>
    <scope>NUCLEOTIDE SEQUENCE [LARGE SCALE GENOMIC DNA]</scope>
    <source>
        <strain evidence="14 17">BIOML-A1</strain>
        <strain evidence="15 16">BIOML-A4</strain>
    </source>
</reference>
<dbReference type="GO" id="GO:0043952">
    <property type="term" value="P:protein transport by the Sec complex"/>
    <property type="evidence" value="ECO:0007669"/>
    <property type="project" value="TreeGrafter"/>
</dbReference>
<evidence type="ECO:0000259" key="12">
    <source>
        <dbReference type="PROSITE" id="PS51194"/>
    </source>
</evidence>
<evidence type="ECO:0000256" key="4">
    <source>
        <dbReference type="ARBA" id="ARBA00022741"/>
    </source>
</evidence>
<keyword evidence="2 10" id="KW-1003">Cell membrane</keyword>
<keyword evidence="5 10" id="KW-0067">ATP-binding</keyword>
<evidence type="ECO:0000313" key="17">
    <source>
        <dbReference type="Proteomes" id="UP000481616"/>
    </source>
</evidence>
<dbReference type="InterPro" id="IPR036670">
    <property type="entry name" value="SecA_X-link_sf"/>
</dbReference>
<dbReference type="Gene3D" id="3.10.450.50">
    <property type="match status" value="1"/>
</dbReference>
<dbReference type="InterPro" id="IPR011115">
    <property type="entry name" value="SecA_DEAD"/>
</dbReference>
<evidence type="ECO:0000256" key="10">
    <source>
        <dbReference type="HAMAP-Rule" id="MF_01382"/>
    </source>
</evidence>
<evidence type="ECO:0000313" key="15">
    <source>
        <dbReference type="EMBL" id="KAA5405742.1"/>
    </source>
</evidence>
<dbReference type="GO" id="GO:0005829">
    <property type="term" value="C:cytosol"/>
    <property type="evidence" value="ECO:0007669"/>
    <property type="project" value="TreeGrafter"/>
</dbReference>
<feature type="domain" description="SecA family profile" evidence="13">
    <location>
        <begin position="1"/>
        <end position="633"/>
    </location>
</feature>
<evidence type="ECO:0000256" key="5">
    <source>
        <dbReference type="ARBA" id="ARBA00022840"/>
    </source>
</evidence>
<dbReference type="GO" id="GO:0006605">
    <property type="term" value="P:protein targeting"/>
    <property type="evidence" value="ECO:0007669"/>
    <property type="project" value="UniProtKB-UniRule"/>
</dbReference>
<dbReference type="HAMAP" id="MF_01382">
    <property type="entry name" value="SecA"/>
    <property type="match status" value="1"/>
</dbReference>
<evidence type="ECO:0000256" key="8">
    <source>
        <dbReference type="ARBA" id="ARBA00023010"/>
    </source>
</evidence>
<dbReference type="PROSITE" id="PS51192">
    <property type="entry name" value="HELICASE_ATP_BIND_1"/>
    <property type="match status" value="1"/>
</dbReference>
<feature type="binding site" evidence="10">
    <location>
        <begin position="140"/>
        <end position="144"/>
    </location>
    <ligand>
        <name>ATP</name>
        <dbReference type="ChEBI" id="CHEBI:30616"/>
    </ligand>
</feature>
<dbReference type="SUPFAM" id="SSF52540">
    <property type="entry name" value="P-loop containing nucleoside triphosphate hydrolases"/>
    <property type="match status" value="2"/>
</dbReference>
<keyword evidence="1 10" id="KW-0813">Transport</keyword>
<name>A0A4Q5HSF2_9BACT</name>
<dbReference type="GO" id="GO:0008564">
    <property type="term" value="F:protein-exporting ATPase activity"/>
    <property type="evidence" value="ECO:0007669"/>
    <property type="project" value="UniProtKB-EC"/>
</dbReference>
<evidence type="ECO:0000256" key="6">
    <source>
        <dbReference type="ARBA" id="ARBA00022927"/>
    </source>
</evidence>
<dbReference type="InterPro" id="IPR001650">
    <property type="entry name" value="Helicase_C-like"/>
</dbReference>
<comment type="subcellular location">
    <subcellularLocation>
        <location evidence="10">Cell membrane</location>
        <topology evidence="10">Peripheral membrane protein</topology>
        <orientation evidence="10">Cytoplasmic side</orientation>
    </subcellularLocation>
    <subcellularLocation>
        <location evidence="10">Cytoplasm</location>
    </subcellularLocation>
    <text evidence="10">Distribution is 50-50.</text>
</comment>
<evidence type="ECO:0000259" key="13">
    <source>
        <dbReference type="PROSITE" id="PS51196"/>
    </source>
</evidence>
<keyword evidence="8 10" id="KW-0811">Translocation</keyword>
<dbReference type="GO" id="GO:0005524">
    <property type="term" value="F:ATP binding"/>
    <property type="evidence" value="ECO:0007669"/>
    <property type="project" value="UniProtKB-UniRule"/>
</dbReference>
<dbReference type="InterPro" id="IPR036266">
    <property type="entry name" value="SecA_Wing/Scaffold_sf"/>
</dbReference>
<gene>
    <name evidence="10" type="primary">secA</name>
    <name evidence="15" type="ORF">F2Y51_09035</name>
    <name evidence="14" type="ORF">F2Y58_09750</name>
</gene>
<dbReference type="Proteomes" id="UP000481616">
    <property type="component" value="Unassembled WGS sequence"/>
</dbReference>
<dbReference type="GO" id="GO:0017038">
    <property type="term" value="P:protein import"/>
    <property type="evidence" value="ECO:0007669"/>
    <property type="project" value="InterPro"/>
</dbReference>
<feature type="domain" description="Helicase C-terminal" evidence="12">
    <location>
        <begin position="481"/>
        <end position="635"/>
    </location>
</feature>
<dbReference type="PANTHER" id="PTHR30612">
    <property type="entry name" value="SECA INNER MEMBRANE COMPONENT OF SEC PROTEIN SECRETION SYSTEM"/>
    <property type="match status" value="1"/>
</dbReference>
<dbReference type="InterPro" id="IPR014001">
    <property type="entry name" value="Helicase_ATP-bd"/>
</dbReference>
<organism evidence="14 17">
    <name type="scientific">Phocaeicola dorei</name>
    <dbReference type="NCBI Taxonomy" id="357276"/>
    <lineage>
        <taxon>Bacteria</taxon>
        <taxon>Pseudomonadati</taxon>
        <taxon>Bacteroidota</taxon>
        <taxon>Bacteroidia</taxon>
        <taxon>Bacteroidales</taxon>
        <taxon>Bacteroidaceae</taxon>
        <taxon>Phocaeicola</taxon>
    </lineage>
</organism>
<dbReference type="Pfam" id="PF07517">
    <property type="entry name" value="SecA_DEAD"/>
    <property type="match status" value="1"/>
</dbReference>
<feature type="binding site" evidence="10">
    <location>
        <position position="555"/>
    </location>
    <ligand>
        <name>ATP</name>
        <dbReference type="ChEBI" id="CHEBI:30616"/>
    </ligand>
</feature>
<comment type="function">
    <text evidence="10">Part of the Sec protein translocase complex. Interacts with the SecYEG preprotein conducting channel. Has a central role in coupling the hydrolysis of ATP to the transfer of proteins into and across the cell membrane, serving as an ATP-driven molecular motor driving the stepwise translocation of polypeptide chains across the membrane.</text>
</comment>
<dbReference type="CDD" id="cd17928">
    <property type="entry name" value="DEXDc_SecA"/>
    <property type="match status" value="1"/>
</dbReference>
<keyword evidence="7 10" id="KW-1278">Translocase</keyword>
<dbReference type="InterPro" id="IPR044722">
    <property type="entry name" value="SecA_SF2_C"/>
</dbReference>
<protein>
    <recommendedName>
        <fullName evidence="10">Protein translocase subunit SecA</fullName>
        <ecNumber evidence="10">7.4.2.8</ecNumber>
    </recommendedName>
</protein>
<keyword evidence="9 10" id="KW-0472">Membrane</keyword>
<dbReference type="InterPro" id="IPR000185">
    <property type="entry name" value="SecA"/>
</dbReference>
<keyword evidence="4 10" id="KW-0547">Nucleotide-binding</keyword>
<dbReference type="EMBL" id="VVYY01000007">
    <property type="protein sequence ID" value="KAA5398608.1"/>
    <property type="molecule type" value="Genomic_DNA"/>
</dbReference>
<dbReference type="SUPFAM" id="SSF81767">
    <property type="entry name" value="Pre-protein crosslinking domain of SecA"/>
    <property type="match status" value="1"/>
</dbReference>
<sequence length="880" mass="101857">MNDSIEIFKRQISHINEIFHSYENLTNDELREKGIQIKITVSNSSDKNETLNKALPEVYALVKETARRFSLGQVVVMANEYDIWLASNYDFVEIKGNKAIYHNKWDAGGVPFEWNMVHYDEQLLGGILLHYGYAIEMATGEGKTLVATLPVFLNALTHQGVHLMTVNDYLSKRDYHLTHPIYAFHGLTVECIEQYRRYDERRKYAYKCDITFGTNSGFVFDYLFDHLATDPKECVQERHNFAIIDELDSILIDEADTPHIVSGGMYYNNEDIYKKHLSLIEDIIKDSSKKYYTIDLLNKDAAFTSEGESYISNRLNNKDLFKIRKKYELKNYNLLPEEQRKQIMHNIYLQNVLHQLLRAYTVFEKDVDYVIQNEAVKIVDPYTGRIKETHRWEHGLHTAIEIKEKVKVQDDSDGIAVISLKNFFKLYNKIAGMSGTIMTAKDELREMYNLDCSQIPTHNPIIRIDNPLCIFRTSIQKDEAILNKVVENVHKGRPTLIGSLSIKRADAIEKLLSQRKLNFNRLDAKTTKDESLTVSKAGIGNTITLSTSVAGRGTDIKPSHDALINGGLCVIGTDLFTSIRTDLQLKGRTGRQGNPGSSIFFASLEDHILKYLSTEERKELDDIISNINSDDLSYDNVRYYFKLAQTNRENIFKIKRAKQARKDDIIAPHRSKFYKQRNKVLFDAIYADELINDIITEYNIKINEIEKHLLSLYDKAKELTLRARRNNSNRQQILIPFSDNQHPFTIKYDVNLIQTSLQYFMSEFKRQSILQIYDESWKELVLHMMQDLDQKEIDELDGDYVRMIKNVHQNIISRLQSSSIVFNFIEETPIPSAIINSNQVNTEQIRNMAITKDSPCPCGSGKKYCECHGGNIRNIRRRRI</sequence>
<dbReference type="SMART" id="SM00958">
    <property type="entry name" value="SecA_PP_bind"/>
    <property type="match status" value="1"/>
</dbReference>
<dbReference type="GO" id="GO:0065002">
    <property type="term" value="P:intracellular protein transmembrane transport"/>
    <property type="evidence" value="ECO:0007669"/>
    <property type="project" value="UniProtKB-UniRule"/>
</dbReference>
<dbReference type="InterPro" id="IPR027417">
    <property type="entry name" value="P-loop_NTPase"/>
</dbReference>
<evidence type="ECO:0000256" key="1">
    <source>
        <dbReference type="ARBA" id="ARBA00022448"/>
    </source>
</evidence>
<dbReference type="Pfam" id="PF01043">
    <property type="entry name" value="SecA_PP_bind"/>
    <property type="match status" value="1"/>
</dbReference>
<dbReference type="FunFam" id="3.40.50.300:FF:000429">
    <property type="entry name" value="Preprotein translocase subunit SecA"/>
    <property type="match status" value="1"/>
</dbReference>
<dbReference type="PRINTS" id="PR00906">
    <property type="entry name" value="SECA"/>
</dbReference>
<dbReference type="AlphaFoldDB" id="A0A4Q5HSF2"/>
<dbReference type="PROSITE" id="PS51194">
    <property type="entry name" value="HELICASE_CTER"/>
    <property type="match status" value="1"/>
</dbReference>
<feature type="domain" description="Helicase ATP-binding" evidence="11">
    <location>
        <begin position="124"/>
        <end position="283"/>
    </location>
</feature>
<evidence type="ECO:0000259" key="11">
    <source>
        <dbReference type="PROSITE" id="PS51192"/>
    </source>
</evidence>